<feature type="transmembrane region" description="Helical" evidence="1">
    <location>
        <begin position="247"/>
        <end position="265"/>
    </location>
</feature>
<dbReference type="Pfam" id="PF02517">
    <property type="entry name" value="Rce1-like"/>
    <property type="match status" value="1"/>
</dbReference>
<dbReference type="InterPro" id="IPR003675">
    <property type="entry name" value="Rce1/LyrA-like_dom"/>
</dbReference>
<sequence>MSSPAPEPRPPSAVPPSWGWARGSQQLRTVKTEPLDYHRLLRGAPAYRWWKPLALLLLSGVFFGILTVVVTVAVIPVLMLTDPDYPTQVAAGTAAALDTQRPVSVLVSMVSIIIMLPAVLLAMLVMGMRPTGRIWSVATRMRWGLLGRLLGVSVLAIAVMNLVGIAAGALLDPATDAAAATSDTVFDARAAVLSMLLVLILVPLQSTAEEVVFRGLFMQVLGAWLRNPWFAILIPSIGFAFLHIYDIWGLLAVGLLGVVSAWLTWRTGGLEAAIAIHIVNNYVAFGIMASGLTGETAQIAGDGRPAGLIGQIAGLALFMWLTLRAFTRGGHGRKRIDPIQSPAAPHETTPEP</sequence>
<dbReference type="PANTHER" id="PTHR36435:SF1">
    <property type="entry name" value="CAAX AMINO TERMINAL PROTEASE FAMILY PROTEIN"/>
    <property type="match status" value="1"/>
</dbReference>
<keyword evidence="3" id="KW-0645">Protease</keyword>
<keyword evidence="1" id="KW-0472">Membrane</keyword>
<dbReference type="PANTHER" id="PTHR36435">
    <property type="entry name" value="SLR1288 PROTEIN"/>
    <property type="match status" value="1"/>
</dbReference>
<proteinExistence type="predicted"/>
<evidence type="ECO:0000313" key="4">
    <source>
        <dbReference type="Proteomes" id="UP000182690"/>
    </source>
</evidence>
<accession>A0A1H0YHU9</accession>
<evidence type="ECO:0000313" key="3">
    <source>
        <dbReference type="EMBL" id="SDQ14732.1"/>
    </source>
</evidence>
<feature type="transmembrane region" description="Helical" evidence="1">
    <location>
        <begin position="306"/>
        <end position="326"/>
    </location>
</feature>
<feature type="transmembrane region" description="Helical" evidence="1">
    <location>
        <begin position="186"/>
        <end position="204"/>
    </location>
</feature>
<organism evidence="3 4">
    <name type="scientific">Leucobacter chromiiresistens</name>
    <dbReference type="NCBI Taxonomy" id="1079994"/>
    <lineage>
        <taxon>Bacteria</taxon>
        <taxon>Bacillati</taxon>
        <taxon>Actinomycetota</taxon>
        <taxon>Actinomycetes</taxon>
        <taxon>Micrococcales</taxon>
        <taxon>Microbacteriaceae</taxon>
        <taxon>Leucobacter</taxon>
    </lineage>
</organism>
<dbReference type="InterPro" id="IPR052710">
    <property type="entry name" value="CAAX_protease"/>
</dbReference>
<gene>
    <name evidence="3" type="ORF">SAMN04488565_0889</name>
</gene>
<dbReference type="eggNOG" id="COG1266">
    <property type="taxonomic scope" value="Bacteria"/>
</dbReference>
<keyword evidence="3" id="KW-0378">Hydrolase</keyword>
<keyword evidence="1" id="KW-0812">Transmembrane</keyword>
<feature type="transmembrane region" description="Helical" evidence="1">
    <location>
        <begin position="149"/>
        <end position="171"/>
    </location>
</feature>
<dbReference type="STRING" id="1079994.SAMN04488565_0889"/>
<feature type="transmembrane region" description="Helical" evidence="1">
    <location>
        <begin position="216"/>
        <end position="241"/>
    </location>
</feature>
<dbReference type="Proteomes" id="UP000182690">
    <property type="component" value="Unassembled WGS sequence"/>
</dbReference>
<evidence type="ECO:0000256" key="1">
    <source>
        <dbReference type="SAM" id="Phobius"/>
    </source>
</evidence>
<evidence type="ECO:0000259" key="2">
    <source>
        <dbReference type="Pfam" id="PF02517"/>
    </source>
</evidence>
<feature type="transmembrane region" description="Helical" evidence="1">
    <location>
        <begin position="105"/>
        <end position="128"/>
    </location>
</feature>
<dbReference type="EMBL" id="FNKB01000001">
    <property type="protein sequence ID" value="SDQ14732.1"/>
    <property type="molecule type" value="Genomic_DNA"/>
</dbReference>
<dbReference type="GO" id="GO:0006508">
    <property type="term" value="P:proteolysis"/>
    <property type="evidence" value="ECO:0007669"/>
    <property type="project" value="UniProtKB-KW"/>
</dbReference>
<feature type="domain" description="CAAX prenyl protease 2/Lysostaphin resistance protein A-like" evidence="2">
    <location>
        <begin position="194"/>
        <end position="283"/>
    </location>
</feature>
<feature type="transmembrane region" description="Helical" evidence="1">
    <location>
        <begin position="53"/>
        <end position="79"/>
    </location>
</feature>
<protein>
    <submittedName>
        <fullName evidence="3">Membrane protease YdiL, CAAX protease family</fullName>
    </submittedName>
</protein>
<feature type="transmembrane region" description="Helical" evidence="1">
    <location>
        <begin position="272"/>
        <end position="294"/>
    </location>
</feature>
<dbReference type="AlphaFoldDB" id="A0A1H0YHU9"/>
<dbReference type="RefSeq" id="WP_081473299.1">
    <property type="nucleotide sequence ID" value="NZ_FNKB01000001.1"/>
</dbReference>
<dbReference type="GO" id="GO:0080120">
    <property type="term" value="P:CAAX-box protein maturation"/>
    <property type="evidence" value="ECO:0007669"/>
    <property type="project" value="UniProtKB-ARBA"/>
</dbReference>
<dbReference type="OrthoDB" id="2680086at2"/>
<name>A0A1H0YHU9_9MICO</name>
<keyword evidence="1" id="KW-1133">Transmembrane helix</keyword>
<dbReference type="GO" id="GO:0004175">
    <property type="term" value="F:endopeptidase activity"/>
    <property type="evidence" value="ECO:0007669"/>
    <property type="project" value="UniProtKB-ARBA"/>
</dbReference>
<reference evidence="3 4" key="1">
    <citation type="submission" date="2016-10" db="EMBL/GenBank/DDBJ databases">
        <authorList>
            <person name="de Groot N.N."/>
        </authorList>
    </citation>
    <scope>NUCLEOTIDE SEQUENCE [LARGE SCALE GENOMIC DNA]</scope>
    <source>
        <strain evidence="3 4">DSM 22788</strain>
    </source>
</reference>